<organism evidence="2 3">
    <name type="scientific">Legionella pneumophila</name>
    <dbReference type="NCBI Taxonomy" id="446"/>
    <lineage>
        <taxon>Bacteria</taxon>
        <taxon>Pseudomonadati</taxon>
        <taxon>Pseudomonadota</taxon>
        <taxon>Gammaproteobacteria</taxon>
        <taxon>Legionellales</taxon>
        <taxon>Legionellaceae</taxon>
        <taxon>Legionella</taxon>
    </lineage>
</organism>
<dbReference type="AlphaFoldDB" id="A0AAP3HF45"/>
<accession>A0AAP3HF45</accession>
<proteinExistence type="predicted"/>
<feature type="transmembrane region" description="Helical" evidence="1">
    <location>
        <begin position="12"/>
        <end position="34"/>
    </location>
</feature>
<dbReference type="RefSeq" id="WP_058478475.1">
    <property type="nucleotide sequence ID" value="NZ_LAVP01000015.1"/>
</dbReference>
<evidence type="ECO:0000313" key="2">
    <source>
        <dbReference type="EMBL" id="MCZ4720080.1"/>
    </source>
</evidence>
<sequence>MGGLMQLNRFKTMHWVFAGIGGLIGILAGIWVMWPKSLPLLVVDMNRAIEAPSVMLARSKLTHEEQLKIMERFSRTLPEVIKDYGASHQVTLVSASVLSSFKPSHVDVTDELIALTITRIKHEAR</sequence>
<comment type="caution">
    <text evidence="2">The sequence shown here is derived from an EMBL/GenBank/DDBJ whole genome shotgun (WGS) entry which is preliminary data.</text>
</comment>
<dbReference type="EMBL" id="JAPXIC010000082">
    <property type="protein sequence ID" value="MCZ4720080.1"/>
    <property type="molecule type" value="Genomic_DNA"/>
</dbReference>
<name>A0AAP3HF45_LEGPN</name>
<keyword evidence="1" id="KW-1133">Transmembrane helix</keyword>
<keyword evidence="1" id="KW-0472">Membrane</keyword>
<dbReference type="Proteomes" id="UP001071279">
    <property type="component" value="Unassembled WGS sequence"/>
</dbReference>
<evidence type="ECO:0000256" key="1">
    <source>
        <dbReference type="SAM" id="Phobius"/>
    </source>
</evidence>
<protein>
    <submittedName>
        <fullName evidence="2">TrbI F-type domain-containing protein</fullName>
    </submittedName>
</protein>
<keyword evidence="1" id="KW-0812">Transmembrane</keyword>
<gene>
    <name evidence="2" type="ORF">O6C86_12785</name>
</gene>
<reference evidence="2" key="1">
    <citation type="submission" date="2022-12" db="EMBL/GenBank/DDBJ databases">
        <title>Comparative genomics of Legionella pneumophila isolates from the West Bank and Germany support molecular epidemiology of Legionnaires disease.</title>
        <authorList>
            <person name="Zayed A.R."/>
            <person name="Bitar D.M."/>
            <person name="Steinert M."/>
            <person name="Lueck C."/>
            <person name="Brettar I."/>
            <person name="Hoefle M.G."/>
            <person name="Bunk B."/>
        </authorList>
    </citation>
    <scope>NUCLEOTIDE SEQUENCE</scope>
    <source>
        <strain evidence="2">H23</strain>
    </source>
</reference>
<evidence type="ECO:0000313" key="3">
    <source>
        <dbReference type="Proteomes" id="UP001071279"/>
    </source>
</evidence>